<dbReference type="Proteomes" id="UP000294689">
    <property type="component" value="Unassembled WGS sequence"/>
</dbReference>
<evidence type="ECO:0000313" key="3">
    <source>
        <dbReference type="Proteomes" id="UP000294689"/>
    </source>
</evidence>
<dbReference type="EMBL" id="SOBW01000007">
    <property type="protein sequence ID" value="TDU42861.1"/>
    <property type="molecule type" value="Genomic_DNA"/>
</dbReference>
<dbReference type="InterPro" id="IPR025665">
    <property type="entry name" value="Beta-barrel_OMP_2"/>
</dbReference>
<protein>
    <recommendedName>
        <fullName evidence="1">Outer membrane protein beta-barrel domain-containing protein</fullName>
    </recommendedName>
</protein>
<evidence type="ECO:0000259" key="1">
    <source>
        <dbReference type="Pfam" id="PF13568"/>
    </source>
</evidence>
<name>A0A4R7Q7Y3_9FLAO</name>
<dbReference type="Pfam" id="PF13568">
    <property type="entry name" value="OMP_b-brl_2"/>
    <property type="match status" value="1"/>
</dbReference>
<accession>A0A4R7Q7Y3</accession>
<sequence length="275" mass="32110">MLRIYLKLLALQQFTRPQNYKPQLNSNLVTMKRTVLVIVLLLMYTSASAQLFSKEKIANQENFDKDFLTWGYFLGFNSYDFKFQYNADQANRPDIGVETTIGFNVGLVGDMRINEYLNLRFEPGLYITRRNLEYDETMQYDPYFYDNTYNPGDLFREVKSTYIHFPLLLKVSTKRINNFKPFVVGGVSTALNLSSNEENPDDNASGQFRTKTGMLFYELGFGIDFYLEWFKFTPSIRGVFAINDELVKDKDPQSPWTGNIDKMQTRGVFINFTFQ</sequence>
<proteinExistence type="predicted"/>
<comment type="caution">
    <text evidence="2">The sequence shown here is derived from an EMBL/GenBank/DDBJ whole genome shotgun (WGS) entry which is preliminary data.</text>
</comment>
<dbReference type="AlphaFoldDB" id="A0A4R7Q7Y3"/>
<gene>
    <name evidence="2" type="ORF">BXY82_0260</name>
</gene>
<feature type="domain" description="Outer membrane protein beta-barrel" evidence="1">
    <location>
        <begin position="66"/>
        <end position="245"/>
    </location>
</feature>
<keyword evidence="3" id="KW-1185">Reference proteome</keyword>
<organism evidence="2 3">
    <name type="scientific">Gelidibacter sediminis</name>
    <dbReference type="NCBI Taxonomy" id="1608710"/>
    <lineage>
        <taxon>Bacteria</taxon>
        <taxon>Pseudomonadati</taxon>
        <taxon>Bacteroidota</taxon>
        <taxon>Flavobacteriia</taxon>
        <taxon>Flavobacteriales</taxon>
        <taxon>Flavobacteriaceae</taxon>
        <taxon>Gelidibacter</taxon>
    </lineage>
</organism>
<reference evidence="2 3" key="1">
    <citation type="submission" date="2019-03" db="EMBL/GenBank/DDBJ databases">
        <title>Genomic Encyclopedia of Archaeal and Bacterial Type Strains, Phase II (KMG-II): from individual species to whole genera.</title>
        <authorList>
            <person name="Goeker M."/>
        </authorList>
    </citation>
    <scope>NUCLEOTIDE SEQUENCE [LARGE SCALE GENOMIC DNA]</scope>
    <source>
        <strain evidence="2 3">DSM 28135</strain>
    </source>
</reference>
<evidence type="ECO:0000313" key="2">
    <source>
        <dbReference type="EMBL" id="TDU42861.1"/>
    </source>
</evidence>